<proteinExistence type="predicted"/>
<sequence>MQGLTFLQIYHVYNKPNFSPRRDSRSTSGQYRLPLDGVQLLQAKKTQALASDQDYKTMVHSYTVLLDDMKVQWAYDLQSEAGWKAAE</sequence>
<keyword evidence="3" id="KW-1185">Reference proteome</keyword>
<dbReference type="GO" id="GO:0051015">
    <property type="term" value="F:actin filament binding"/>
    <property type="evidence" value="ECO:0007669"/>
    <property type="project" value="InterPro"/>
</dbReference>
<dbReference type="InterPro" id="IPR055297">
    <property type="entry name" value="NEBU/NEBL"/>
</dbReference>
<gene>
    <name evidence="2" type="ORF">AAFF_G00168980</name>
</gene>
<accession>A0AAD7RMB3</accession>
<evidence type="ECO:0000256" key="1">
    <source>
        <dbReference type="ARBA" id="ARBA00023203"/>
    </source>
</evidence>
<evidence type="ECO:0000313" key="3">
    <source>
        <dbReference type="Proteomes" id="UP001221898"/>
    </source>
</evidence>
<organism evidence="2 3">
    <name type="scientific">Aldrovandia affinis</name>
    <dbReference type="NCBI Taxonomy" id="143900"/>
    <lineage>
        <taxon>Eukaryota</taxon>
        <taxon>Metazoa</taxon>
        <taxon>Chordata</taxon>
        <taxon>Craniata</taxon>
        <taxon>Vertebrata</taxon>
        <taxon>Euteleostomi</taxon>
        <taxon>Actinopterygii</taxon>
        <taxon>Neopterygii</taxon>
        <taxon>Teleostei</taxon>
        <taxon>Notacanthiformes</taxon>
        <taxon>Halosauridae</taxon>
        <taxon>Aldrovandia</taxon>
    </lineage>
</organism>
<reference evidence="2" key="1">
    <citation type="journal article" date="2023" name="Science">
        <title>Genome structures resolve the early diversification of teleost fishes.</title>
        <authorList>
            <person name="Parey E."/>
            <person name="Louis A."/>
            <person name="Montfort J."/>
            <person name="Bouchez O."/>
            <person name="Roques C."/>
            <person name="Iampietro C."/>
            <person name="Lluch J."/>
            <person name="Castinel A."/>
            <person name="Donnadieu C."/>
            <person name="Desvignes T."/>
            <person name="Floi Bucao C."/>
            <person name="Jouanno E."/>
            <person name="Wen M."/>
            <person name="Mejri S."/>
            <person name="Dirks R."/>
            <person name="Jansen H."/>
            <person name="Henkel C."/>
            <person name="Chen W.J."/>
            <person name="Zahm M."/>
            <person name="Cabau C."/>
            <person name="Klopp C."/>
            <person name="Thompson A.W."/>
            <person name="Robinson-Rechavi M."/>
            <person name="Braasch I."/>
            <person name="Lecointre G."/>
            <person name="Bobe J."/>
            <person name="Postlethwait J.H."/>
            <person name="Berthelot C."/>
            <person name="Roest Crollius H."/>
            <person name="Guiguen Y."/>
        </authorList>
    </citation>
    <scope>NUCLEOTIDE SEQUENCE</scope>
    <source>
        <strain evidence="2">NC1722</strain>
    </source>
</reference>
<dbReference type="PANTHER" id="PTHR11039:SF39">
    <property type="entry name" value="NEBULIN-RELATED-ANCHORING PROTEIN"/>
    <property type="match status" value="1"/>
</dbReference>
<dbReference type="Proteomes" id="UP001221898">
    <property type="component" value="Unassembled WGS sequence"/>
</dbReference>
<dbReference type="AlphaFoldDB" id="A0AAD7RMB3"/>
<dbReference type="GO" id="GO:0071691">
    <property type="term" value="P:cardiac muscle thin filament assembly"/>
    <property type="evidence" value="ECO:0007669"/>
    <property type="project" value="TreeGrafter"/>
</dbReference>
<comment type="caution">
    <text evidence="2">The sequence shown here is derived from an EMBL/GenBank/DDBJ whole genome shotgun (WGS) entry which is preliminary data.</text>
</comment>
<dbReference type="EMBL" id="JAINUG010000226">
    <property type="protein sequence ID" value="KAJ8386572.1"/>
    <property type="molecule type" value="Genomic_DNA"/>
</dbReference>
<name>A0AAD7RMB3_9TELE</name>
<evidence type="ECO:0000313" key="2">
    <source>
        <dbReference type="EMBL" id="KAJ8386572.1"/>
    </source>
</evidence>
<dbReference type="GO" id="GO:0030018">
    <property type="term" value="C:Z disc"/>
    <property type="evidence" value="ECO:0007669"/>
    <property type="project" value="InterPro"/>
</dbReference>
<keyword evidence="1" id="KW-0009">Actin-binding</keyword>
<protein>
    <submittedName>
        <fullName evidence="2">Uncharacterized protein</fullName>
    </submittedName>
</protein>
<dbReference type="PANTHER" id="PTHR11039">
    <property type="entry name" value="NEBULIN"/>
    <property type="match status" value="1"/>
</dbReference>